<feature type="region of interest" description="Disordered" evidence="1">
    <location>
        <begin position="153"/>
        <end position="178"/>
    </location>
</feature>
<gene>
    <name evidence="2" type="ORF">HZH68_008763</name>
</gene>
<accession>A0A834K1R0</accession>
<protein>
    <submittedName>
        <fullName evidence="2">Uncharacterized protein</fullName>
    </submittedName>
</protein>
<comment type="caution">
    <text evidence="2">The sequence shown here is derived from an EMBL/GenBank/DDBJ whole genome shotgun (WGS) entry which is preliminary data.</text>
</comment>
<organism evidence="2 3">
    <name type="scientific">Vespula germanica</name>
    <name type="common">German yellow jacket</name>
    <name type="synonym">Paravespula germanica</name>
    <dbReference type="NCBI Taxonomy" id="30212"/>
    <lineage>
        <taxon>Eukaryota</taxon>
        <taxon>Metazoa</taxon>
        <taxon>Ecdysozoa</taxon>
        <taxon>Arthropoda</taxon>
        <taxon>Hexapoda</taxon>
        <taxon>Insecta</taxon>
        <taxon>Pterygota</taxon>
        <taxon>Neoptera</taxon>
        <taxon>Endopterygota</taxon>
        <taxon>Hymenoptera</taxon>
        <taxon>Apocrita</taxon>
        <taxon>Aculeata</taxon>
        <taxon>Vespoidea</taxon>
        <taxon>Vespidae</taxon>
        <taxon>Vespinae</taxon>
        <taxon>Vespula</taxon>
    </lineage>
</organism>
<feature type="compositionally biased region" description="Acidic residues" evidence="1">
    <location>
        <begin position="153"/>
        <end position="167"/>
    </location>
</feature>
<sequence>MPFGPIVRASLTNFYVEIAEPPVLGLSKEIASLALDYPSSSSSSSNTTSSTSLVAILVVVDGDDDDHRRRLFNAKANYTTFPLYELRGFSSIEIGPVLRPAPTYRNARNPPSIISIEDRVRSAGISSVPGRSYYGRIEKQSFVTFINNNDNVDAADDDDDDNDDDNDNNNNNNRSTVN</sequence>
<name>A0A834K1R0_VESGE</name>
<dbReference type="AlphaFoldDB" id="A0A834K1R0"/>
<evidence type="ECO:0000313" key="3">
    <source>
        <dbReference type="Proteomes" id="UP000617340"/>
    </source>
</evidence>
<evidence type="ECO:0000256" key="1">
    <source>
        <dbReference type="SAM" id="MobiDB-lite"/>
    </source>
</evidence>
<dbReference type="Proteomes" id="UP000617340">
    <property type="component" value="Unassembled WGS sequence"/>
</dbReference>
<proteinExistence type="predicted"/>
<keyword evidence="3" id="KW-1185">Reference proteome</keyword>
<evidence type="ECO:0000313" key="2">
    <source>
        <dbReference type="EMBL" id="KAF7397541.1"/>
    </source>
</evidence>
<reference evidence="2" key="1">
    <citation type="journal article" date="2020" name="G3 (Bethesda)">
        <title>High-Quality Assemblies for Three Invasive Social Wasps from the &lt;i&gt;Vespula&lt;/i&gt; Genus.</title>
        <authorList>
            <person name="Harrop T.W.R."/>
            <person name="Guhlin J."/>
            <person name="McLaughlin G.M."/>
            <person name="Permina E."/>
            <person name="Stockwell P."/>
            <person name="Gilligan J."/>
            <person name="Le Lec M.F."/>
            <person name="Gruber M.A.M."/>
            <person name="Quinn O."/>
            <person name="Lovegrove M."/>
            <person name="Duncan E.J."/>
            <person name="Remnant E.J."/>
            <person name="Van Eeckhoven J."/>
            <person name="Graham B."/>
            <person name="Knapp R.A."/>
            <person name="Langford K.W."/>
            <person name="Kronenberg Z."/>
            <person name="Press M.O."/>
            <person name="Eacker S.M."/>
            <person name="Wilson-Rankin E.E."/>
            <person name="Purcell J."/>
            <person name="Lester P.J."/>
            <person name="Dearden P.K."/>
        </authorList>
    </citation>
    <scope>NUCLEOTIDE SEQUENCE</scope>
    <source>
        <strain evidence="2">Linc-1</strain>
    </source>
</reference>
<dbReference type="EMBL" id="JACSDZ010000008">
    <property type="protein sequence ID" value="KAF7397541.1"/>
    <property type="molecule type" value="Genomic_DNA"/>
</dbReference>
<feature type="compositionally biased region" description="Low complexity" evidence="1">
    <location>
        <begin position="168"/>
        <end position="178"/>
    </location>
</feature>